<evidence type="ECO:0000256" key="7">
    <source>
        <dbReference type="ARBA" id="ARBA00022741"/>
    </source>
</evidence>
<dbReference type="OrthoDB" id="370884at2759"/>
<dbReference type="Gene3D" id="1.10.10.820">
    <property type="match status" value="1"/>
</dbReference>
<evidence type="ECO:0000256" key="11">
    <source>
        <dbReference type="ARBA" id="ARBA00023136"/>
    </source>
</evidence>
<reference evidence="22 23" key="1">
    <citation type="submission" date="2014-04" db="EMBL/GenBank/DDBJ databases">
        <authorList>
            <consortium name="DOE Joint Genome Institute"/>
            <person name="Kuo A."/>
            <person name="Kohler A."/>
            <person name="Nagy L.G."/>
            <person name="Floudas D."/>
            <person name="Copeland A."/>
            <person name="Barry K.W."/>
            <person name="Cichocki N."/>
            <person name="Veneault-Fourrey C."/>
            <person name="LaButti K."/>
            <person name="Lindquist E.A."/>
            <person name="Lipzen A."/>
            <person name="Lundell T."/>
            <person name="Morin E."/>
            <person name="Murat C."/>
            <person name="Sun H."/>
            <person name="Tunlid A."/>
            <person name="Henrissat B."/>
            <person name="Grigoriev I.V."/>
            <person name="Hibbett D.S."/>
            <person name="Martin F."/>
            <person name="Nordberg H.P."/>
            <person name="Cantor M.N."/>
            <person name="Hua S.X."/>
        </authorList>
    </citation>
    <scope>NUCLEOTIDE SEQUENCE [LARGE SCALE GENOMIC DNA]</scope>
    <source>
        <strain evidence="22 23">LaAM-08-1</strain>
    </source>
</reference>
<sequence>MASNSTQAIASGDLVDLVSSSGSAIIYPSDDAILAVLQARFRADLPYTRVGTTNLVVVNPYKTLANVNDLSAKDYEDRCYKDTSLPMVDSPRPLQPHLYEQAAKVYLLMRRRNESQAVITRGITGSGKSSSLRLFMNQILRLSSHSKKETKLAEQIQALGTLLDSFGNAKTLMNPNASRHGRYLELHFNERGRISSAKALTYGLDKTRLNHLTFEERSYHVFYQFLAGATVAERDHFNLEDPSDYALLASSGTYRLPSGPFSDDAIGMSDLRAAMRTLGFKPKHMTSIFSLLVAILQLGNLQFADGDASDVSAYVSNAPVLDQVARLLGVAPEDLSQVLTNKTSYVRKELYTVILNAQQSSAQRDHLVRDLYAILFQFTVETSNHRLAPGSKDPLPSTQIILLDQAGYQTRGPAGTTSISLTGATPLISAYGQNGFDEFCINFTDELLHSYVQRYIFEDTVGPNVQMVKDGVTLPAIATMDNGACVELIRGAQLSERAQRKPGGLLGVLNKASSSYKSGKGGERRDDDLLQELNSRFGVHNSYVASASGSAADRTLFGINHYAGQASYDVKQFVEKDADLLDSAFVTLLRNSSDPFVSKLLSGPGLAAERHMKDENIVVQAQVSSRPLRTATPILSTFNTVPSAADEHPHLDPSKTYPVTSQLNFTLSEIFASLDRTRVWCITCIRPNDSGSSNSFDKRRVKAQIRSLLLPDVTSRRSVEYVADLELGEFCERYVPTMQGSDRERIMQCARANGWSEGEDYAIGQGRIWLSYQVWKMVEDRLRALEKGGGGGGGASREDDDDDGGPDEGTEYTHGTLEPGQPYFGESADNLLLTRAGADGSRYQDPNMYGAGGLPTPTLQNQEWNEWDKKSPVSPGPAPYSNASKETGDIVVKETQNAVEEVPTSSTRRWWLWLVWLCTWLIPSFMLRYIGRMKRPDIRLAWREKVTIFWLIFILNAVVIFYIIEFGRLLCPNFDKAWTSNEVAQHQGVTDYWVSVQGAVYDLTNFIHGDHSDIPNEPSNDPDTLETLAGQDLTYFFPPPLVLACPQLVTDNTMAITPKNFTDYTPLAIHVSGHLQTQTTALSSSNWYSQTFFPKMKTFKKGPLVWEKKVIAAMAADTNIAKVWGVWEKKLFDLTDYVNTLSLNQNTGSYAFLDTNLVSVFRQQSGQDITKPLNVVLNSMTAANRQLNLACLNNAFLAGEVDFRKTARCQVQNYFLIAASVVLMTSMVLKFLAALQLGSKRQPELQDKFVLCQVPCYTEGEDSLRRTIDSLAALNYDDKRKLIFIICDGNIIGSGNDRTTPRIVLDILGVDPQLDPEPLLFKSVGEGSKALNYGKIYSGLYEFEGHVVPYMVVVKVGKPTERTKPGNRGKRDSQILLLHYLNRVHFDEAMSPLELEIYHQMRNVIGIDPAFYEYIFTVDADTTVTPDSLNRLVASSADDSAIIGICGETKLENEQTSWWTMIQVYEYYISHHLSKAFESLFGSVTCLPGCFSLYRIRTADKGRPIIISNRIIEEYAEPNVDTLHKKNLFSLGEDRFLTTLLMKHFPTFKTKFCPDAVAHTVAPESWRILFSQRRRWINSTVHNLCELVILPELIGFCCFSMRFFVFIDLLGTLILPATVVYLIYLIIVVAIGASALPQIALIMLAVTYGLQALVFIIKREFMLVGWMIVYLLSYPVYSFFLPVYSFWCMDEFGWGNTRLVIGEGKEKKVIMNDDEKFDDSMIPLKKFSEYEAEAWESGSRHSDDTGYDSKPRSRSHAPRSQNASPLPYQQASQSGDYFRDTNMTYNNSSNPNLRLGGSQLSHSNISSHHGQQPPMSQFAPPQLPIMPFGGGPGSVAGSDYGHMPMGMPPMGYQNTGSMYGMVPPAMVPRNTFMPGMNPFGGAGFGGSQSGRFGGVPPSLPPIGGDTRPMSTFSMATTVNPFAGPSMNPNPSDDELFMALRNYLSTQDLMTVTKKTAREAIAVKFPKADLALRKDFLNQSIDKILSES</sequence>
<feature type="transmembrane region" description="Helical" evidence="18">
    <location>
        <begin position="1609"/>
        <end position="1633"/>
    </location>
</feature>
<dbReference type="GO" id="GO:0003774">
    <property type="term" value="F:cytoskeletal motor activity"/>
    <property type="evidence" value="ECO:0007669"/>
    <property type="project" value="UniProtKB-UniRule"/>
</dbReference>
<feature type="transmembrane region" description="Helical" evidence="18">
    <location>
        <begin position="910"/>
        <end position="927"/>
    </location>
</feature>
<dbReference type="Gene3D" id="3.10.120.10">
    <property type="entry name" value="Cytochrome b5-like heme/steroid binding domain"/>
    <property type="match status" value="1"/>
</dbReference>
<dbReference type="Gene3D" id="1.10.10.60">
    <property type="entry name" value="Homeodomain-like"/>
    <property type="match status" value="1"/>
</dbReference>
<feature type="compositionally biased region" description="Basic and acidic residues" evidence="17">
    <location>
        <begin position="1738"/>
        <end position="1751"/>
    </location>
</feature>
<dbReference type="PANTHER" id="PTHR22914:SF13">
    <property type="entry name" value="CHITIN SYNTHASE"/>
    <property type="match status" value="1"/>
</dbReference>
<dbReference type="Pfam" id="PF08766">
    <property type="entry name" value="DEK_C"/>
    <property type="match status" value="1"/>
</dbReference>
<dbReference type="InterPro" id="IPR036037">
    <property type="entry name" value="MYSc_Myo17"/>
</dbReference>
<dbReference type="STRING" id="1095629.A0A0C9XAS0"/>
<feature type="transmembrane region" description="Helical" evidence="18">
    <location>
        <begin position="1214"/>
        <end position="1235"/>
    </location>
</feature>
<keyword evidence="23" id="KW-1185">Reference proteome</keyword>
<comment type="catalytic activity">
    <reaction evidence="15">
        <text>[(1-&gt;4)-N-acetyl-beta-D-glucosaminyl](n) + UDP-N-acetyl-alpha-D-glucosamine = [(1-&gt;4)-N-acetyl-beta-D-glucosaminyl](n+1) + UDP + H(+)</text>
        <dbReference type="Rhea" id="RHEA:16637"/>
        <dbReference type="Rhea" id="RHEA-COMP:9593"/>
        <dbReference type="Rhea" id="RHEA-COMP:9595"/>
        <dbReference type="ChEBI" id="CHEBI:15378"/>
        <dbReference type="ChEBI" id="CHEBI:17029"/>
        <dbReference type="ChEBI" id="CHEBI:57705"/>
        <dbReference type="ChEBI" id="CHEBI:58223"/>
        <dbReference type="EC" id="2.4.1.16"/>
    </reaction>
</comment>
<dbReference type="InterPro" id="IPR027417">
    <property type="entry name" value="P-loop_NTPase"/>
</dbReference>
<evidence type="ECO:0000256" key="5">
    <source>
        <dbReference type="ARBA" id="ARBA00022679"/>
    </source>
</evidence>
<evidence type="ECO:0000259" key="21">
    <source>
        <dbReference type="PROSITE" id="PS51998"/>
    </source>
</evidence>
<keyword evidence="4" id="KW-0328">Glycosyltransferase</keyword>
<evidence type="ECO:0000256" key="4">
    <source>
        <dbReference type="ARBA" id="ARBA00022676"/>
    </source>
</evidence>
<dbReference type="GO" id="GO:0031505">
    <property type="term" value="P:fungal-type cell wall organization"/>
    <property type="evidence" value="ECO:0007669"/>
    <property type="project" value="TreeGrafter"/>
</dbReference>
<dbReference type="GO" id="GO:0005886">
    <property type="term" value="C:plasma membrane"/>
    <property type="evidence" value="ECO:0007669"/>
    <property type="project" value="UniProtKB-SubCell"/>
</dbReference>
<dbReference type="GO" id="GO:0005524">
    <property type="term" value="F:ATP binding"/>
    <property type="evidence" value="ECO:0007669"/>
    <property type="project" value="UniProtKB-UniRule"/>
</dbReference>
<evidence type="ECO:0000256" key="9">
    <source>
        <dbReference type="ARBA" id="ARBA00022989"/>
    </source>
</evidence>
<dbReference type="Gene3D" id="3.90.550.10">
    <property type="entry name" value="Spore Coat Polysaccharide Biosynthesis Protein SpsA, Chain A"/>
    <property type="match status" value="1"/>
</dbReference>
<evidence type="ECO:0000256" key="8">
    <source>
        <dbReference type="ARBA" id="ARBA00022840"/>
    </source>
</evidence>
<feature type="region of interest" description="Disordered" evidence="17">
    <location>
        <begin position="1737"/>
        <end position="1817"/>
    </location>
</feature>
<dbReference type="CDD" id="cd14879">
    <property type="entry name" value="MYSc_Myo17"/>
    <property type="match status" value="1"/>
</dbReference>
<keyword evidence="8 16" id="KW-0067">ATP-binding</keyword>
<dbReference type="Proteomes" id="UP000054477">
    <property type="component" value="Unassembled WGS sequence"/>
</dbReference>
<feature type="domain" description="Cytochrome b5 heme-binding" evidence="19">
    <location>
        <begin position="975"/>
        <end position="1037"/>
    </location>
</feature>
<keyword evidence="7 16" id="KW-0547">Nucleotide-binding</keyword>
<evidence type="ECO:0000313" key="23">
    <source>
        <dbReference type="Proteomes" id="UP000054477"/>
    </source>
</evidence>
<dbReference type="Pfam" id="PF00063">
    <property type="entry name" value="Myosin_head"/>
    <property type="match status" value="1"/>
</dbReference>
<evidence type="ECO:0000256" key="14">
    <source>
        <dbReference type="ARBA" id="ARBA00023203"/>
    </source>
</evidence>
<dbReference type="SUPFAM" id="SSF52540">
    <property type="entry name" value="P-loop containing nucleoside triphosphate hydrolases"/>
    <property type="match status" value="1"/>
</dbReference>
<evidence type="ECO:0000256" key="1">
    <source>
        <dbReference type="ARBA" id="ARBA00004651"/>
    </source>
</evidence>
<evidence type="ECO:0000256" key="12">
    <source>
        <dbReference type="ARBA" id="ARBA00023175"/>
    </source>
</evidence>
<dbReference type="InterPro" id="IPR036400">
    <property type="entry name" value="Cyt_B5-like_heme/steroid_sf"/>
</dbReference>
<dbReference type="Pfam" id="PF03142">
    <property type="entry name" value="Chitin_synth_2"/>
    <property type="match status" value="1"/>
</dbReference>
<keyword evidence="11 18" id="KW-0472">Membrane</keyword>
<dbReference type="GO" id="GO:0016459">
    <property type="term" value="C:myosin complex"/>
    <property type="evidence" value="ECO:0007669"/>
    <property type="project" value="UniProtKB-KW"/>
</dbReference>
<dbReference type="SUPFAM" id="SSF109715">
    <property type="entry name" value="DEK C-terminal domain"/>
    <property type="match status" value="1"/>
</dbReference>
<dbReference type="InterPro" id="IPR001609">
    <property type="entry name" value="Myosin_head_motor_dom-like"/>
</dbReference>
<accession>A0A0C9XAS0</accession>
<dbReference type="CDD" id="cd04190">
    <property type="entry name" value="Chitin_synth_C"/>
    <property type="match status" value="1"/>
</dbReference>
<dbReference type="SUPFAM" id="SSF55856">
    <property type="entry name" value="Cytochrome b5-like heme/steroid binding domain"/>
    <property type="match status" value="1"/>
</dbReference>
<reference evidence="23" key="2">
    <citation type="submission" date="2015-01" db="EMBL/GenBank/DDBJ databases">
        <title>Evolutionary Origins and Diversification of the Mycorrhizal Mutualists.</title>
        <authorList>
            <consortium name="DOE Joint Genome Institute"/>
            <consortium name="Mycorrhizal Genomics Consortium"/>
            <person name="Kohler A."/>
            <person name="Kuo A."/>
            <person name="Nagy L.G."/>
            <person name="Floudas D."/>
            <person name="Copeland A."/>
            <person name="Barry K.W."/>
            <person name="Cichocki N."/>
            <person name="Veneault-Fourrey C."/>
            <person name="LaButti K."/>
            <person name="Lindquist E.A."/>
            <person name="Lipzen A."/>
            <person name="Lundell T."/>
            <person name="Morin E."/>
            <person name="Murat C."/>
            <person name="Riley R."/>
            <person name="Ohm R."/>
            <person name="Sun H."/>
            <person name="Tunlid A."/>
            <person name="Henrissat B."/>
            <person name="Grigoriev I.V."/>
            <person name="Hibbett D.S."/>
            <person name="Martin F."/>
        </authorList>
    </citation>
    <scope>NUCLEOTIDE SEQUENCE [LARGE SCALE GENOMIC DNA]</scope>
    <source>
        <strain evidence="23">LaAM-08-1</strain>
    </source>
</reference>
<dbReference type="EC" id="2.4.1.16" evidence="2"/>
<protein>
    <recommendedName>
        <fullName evidence="2">chitin synthase</fullName>
        <ecNumber evidence="2">2.4.1.16</ecNumber>
    </recommendedName>
</protein>
<dbReference type="GO" id="GO:0004100">
    <property type="term" value="F:chitin synthase activity"/>
    <property type="evidence" value="ECO:0007669"/>
    <property type="project" value="UniProtKB-EC"/>
</dbReference>
<keyword evidence="3" id="KW-1003">Cell membrane</keyword>
<dbReference type="InterPro" id="IPR004835">
    <property type="entry name" value="Chitin_synth"/>
</dbReference>
<keyword evidence="10 16" id="KW-0518">Myosin</keyword>
<feature type="transmembrane region" description="Helical" evidence="18">
    <location>
        <begin position="948"/>
        <end position="964"/>
    </location>
</feature>
<feature type="region of interest" description="Actin-binding" evidence="16">
    <location>
        <begin position="667"/>
        <end position="689"/>
    </location>
</feature>
<dbReference type="PRINTS" id="PR00193">
    <property type="entry name" value="MYOSINHEAVY"/>
</dbReference>
<keyword evidence="9 18" id="KW-1133">Transmembrane helix</keyword>
<feature type="transmembrane region" description="Helical" evidence="18">
    <location>
        <begin position="1639"/>
        <end position="1657"/>
    </location>
</feature>
<keyword evidence="5 22" id="KW-0808">Transferase</keyword>
<dbReference type="Gene3D" id="3.40.850.10">
    <property type="entry name" value="Kinesin motor domain"/>
    <property type="match status" value="1"/>
</dbReference>
<keyword evidence="14 16" id="KW-0009">Actin-binding</keyword>
<dbReference type="PROSITE" id="PS51998">
    <property type="entry name" value="DEK_C"/>
    <property type="match status" value="1"/>
</dbReference>
<organism evidence="22 23">
    <name type="scientific">Laccaria amethystina LaAM-08-1</name>
    <dbReference type="NCBI Taxonomy" id="1095629"/>
    <lineage>
        <taxon>Eukaryota</taxon>
        <taxon>Fungi</taxon>
        <taxon>Dikarya</taxon>
        <taxon>Basidiomycota</taxon>
        <taxon>Agaricomycotina</taxon>
        <taxon>Agaricomycetes</taxon>
        <taxon>Agaricomycetidae</taxon>
        <taxon>Agaricales</taxon>
        <taxon>Agaricineae</taxon>
        <taxon>Hydnangiaceae</taxon>
        <taxon>Laccaria</taxon>
    </lineage>
</organism>
<keyword evidence="6 18" id="KW-0812">Transmembrane</keyword>
<evidence type="ECO:0000259" key="20">
    <source>
        <dbReference type="PROSITE" id="PS51456"/>
    </source>
</evidence>
<dbReference type="SUPFAM" id="SSF53448">
    <property type="entry name" value="Nucleotide-diphospho-sugar transferases"/>
    <property type="match status" value="1"/>
</dbReference>
<evidence type="ECO:0000256" key="15">
    <source>
        <dbReference type="ARBA" id="ARBA00048014"/>
    </source>
</evidence>
<feature type="binding site" evidence="16">
    <location>
        <begin position="122"/>
        <end position="129"/>
    </location>
    <ligand>
        <name>ATP</name>
        <dbReference type="ChEBI" id="CHEBI:30616"/>
    </ligand>
</feature>
<dbReference type="InterPro" id="IPR029044">
    <property type="entry name" value="Nucleotide-diphossugar_trans"/>
</dbReference>
<comment type="similarity">
    <text evidence="16">Belongs to the TRAFAC class myosin-kinesin ATPase superfamily. Myosin family.</text>
</comment>
<name>A0A0C9XAS0_9AGAR</name>
<feature type="domain" description="Myosin motor" evidence="20">
    <location>
        <begin position="17"/>
        <end position="783"/>
    </location>
</feature>
<evidence type="ECO:0000256" key="13">
    <source>
        <dbReference type="ARBA" id="ARBA00023180"/>
    </source>
</evidence>
<gene>
    <name evidence="22" type="ORF">K443DRAFT_627794</name>
</gene>
<evidence type="ECO:0000256" key="16">
    <source>
        <dbReference type="PROSITE-ProRule" id="PRU00782"/>
    </source>
</evidence>
<dbReference type="Pfam" id="PF00173">
    <property type="entry name" value="Cyt-b5"/>
    <property type="match status" value="1"/>
</dbReference>
<dbReference type="SMART" id="SM00242">
    <property type="entry name" value="MYSc"/>
    <property type="match status" value="1"/>
</dbReference>
<dbReference type="HOGENOM" id="CLU_000192_0_2_1"/>
<dbReference type="InterPro" id="IPR001199">
    <property type="entry name" value="Cyt_B5-like_heme/steroid-bd"/>
</dbReference>
<keyword evidence="12 16" id="KW-0505">Motor protein</keyword>
<keyword evidence="13" id="KW-0325">Glycoprotein</keyword>
<feature type="transmembrane region" description="Helical" evidence="18">
    <location>
        <begin position="1664"/>
        <end position="1687"/>
    </location>
</feature>
<feature type="compositionally biased region" description="Polar residues" evidence="17">
    <location>
        <begin position="1758"/>
        <end position="1815"/>
    </location>
</feature>
<dbReference type="EMBL" id="KN838667">
    <property type="protein sequence ID" value="KIJ98528.1"/>
    <property type="molecule type" value="Genomic_DNA"/>
</dbReference>
<dbReference type="GO" id="GO:0006031">
    <property type="term" value="P:chitin biosynthetic process"/>
    <property type="evidence" value="ECO:0007669"/>
    <property type="project" value="TreeGrafter"/>
</dbReference>
<evidence type="ECO:0000256" key="3">
    <source>
        <dbReference type="ARBA" id="ARBA00022475"/>
    </source>
</evidence>
<proteinExistence type="inferred from homology"/>
<feature type="compositionally biased region" description="Acidic residues" evidence="17">
    <location>
        <begin position="798"/>
        <end position="810"/>
    </location>
</feature>
<dbReference type="GO" id="GO:0030428">
    <property type="term" value="C:cell septum"/>
    <property type="evidence" value="ECO:0007669"/>
    <property type="project" value="TreeGrafter"/>
</dbReference>
<dbReference type="GO" id="GO:0003779">
    <property type="term" value="F:actin binding"/>
    <property type="evidence" value="ECO:0007669"/>
    <property type="project" value="UniProtKB-KW"/>
</dbReference>
<dbReference type="Gene3D" id="1.20.120.720">
    <property type="entry name" value="Myosin VI head, motor domain, U50 subdomain"/>
    <property type="match status" value="1"/>
</dbReference>
<evidence type="ECO:0000256" key="2">
    <source>
        <dbReference type="ARBA" id="ARBA00012543"/>
    </source>
</evidence>
<feature type="domain" description="DEK-C" evidence="21">
    <location>
        <begin position="1929"/>
        <end position="1985"/>
    </location>
</feature>
<dbReference type="PROSITE" id="PS50255">
    <property type="entry name" value="CYTOCHROME_B5_2"/>
    <property type="match status" value="1"/>
</dbReference>
<dbReference type="PROSITE" id="PS51456">
    <property type="entry name" value="MYOSIN_MOTOR"/>
    <property type="match status" value="1"/>
</dbReference>
<dbReference type="InterPro" id="IPR014876">
    <property type="entry name" value="DEK_C"/>
</dbReference>
<evidence type="ECO:0000259" key="19">
    <source>
        <dbReference type="PROSITE" id="PS50255"/>
    </source>
</evidence>
<dbReference type="InterPro" id="IPR036961">
    <property type="entry name" value="Kinesin_motor_dom_sf"/>
</dbReference>
<evidence type="ECO:0000256" key="10">
    <source>
        <dbReference type="ARBA" id="ARBA00023123"/>
    </source>
</evidence>
<feature type="region of interest" description="Disordered" evidence="17">
    <location>
        <begin position="787"/>
        <end position="823"/>
    </location>
</feature>
<evidence type="ECO:0000313" key="22">
    <source>
        <dbReference type="EMBL" id="KIJ98528.1"/>
    </source>
</evidence>
<evidence type="ECO:0000256" key="18">
    <source>
        <dbReference type="SAM" id="Phobius"/>
    </source>
</evidence>
<dbReference type="Gene3D" id="1.20.58.530">
    <property type="match status" value="1"/>
</dbReference>
<dbReference type="PANTHER" id="PTHR22914">
    <property type="entry name" value="CHITIN SYNTHASE"/>
    <property type="match status" value="1"/>
</dbReference>
<evidence type="ECO:0000256" key="17">
    <source>
        <dbReference type="SAM" id="MobiDB-lite"/>
    </source>
</evidence>
<evidence type="ECO:0000256" key="6">
    <source>
        <dbReference type="ARBA" id="ARBA00022692"/>
    </source>
</evidence>
<comment type="subcellular location">
    <subcellularLocation>
        <location evidence="1">Cell membrane</location>
        <topology evidence="1">Multi-pass membrane protein</topology>
    </subcellularLocation>
</comment>